<accession>X1U9J7</accession>
<evidence type="ECO:0008006" key="5">
    <source>
        <dbReference type="Google" id="ProtNLM"/>
    </source>
</evidence>
<proteinExistence type="predicted"/>
<comment type="caution">
    <text evidence="4">The sequence shown here is derived from an EMBL/GenBank/DDBJ whole genome shotgun (WGS) entry which is preliminary data.</text>
</comment>
<sequence length="62" mass="6751">MPDDMGTNNSVLVAENLVKHFPINLSGIFKKKWIVVKAVDGINFSVKQGECFGLVGESGSRK</sequence>
<name>X1U9J7_9ZZZZ</name>
<protein>
    <recommendedName>
        <fullName evidence="5">ABC transporter domain-containing protein</fullName>
    </recommendedName>
</protein>
<gene>
    <name evidence="4" type="ORF">S12H4_49711</name>
</gene>
<dbReference type="SUPFAM" id="SSF52540">
    <property type="entry name" value="P-loop containing nucleoside triphosphate hydrolases"/>
    <property type="match status" value="1"/>
</dbReference>
<evidence type="ECO:0000256" key="1">
    <source>
        <dbReference type="ARBA" id="ARBA00022448"/>
    </source>
</evidence>
<reference evidence="4" key="1">
    <citation type="journal article" date="2014" name="Front. Microbiol.">
        <title>High frequency of phylogenetically diverse reductive dehalogenase-homologous genes in deep subseafloor sedimentary metagenomes.</title>
        <authorList>
            <person name="Kawai M."/>
            <person name="Futagami T."/>
            <person name="Toyoda A."/>
            <person name="Takaki Y."/>
            <person name="Nishi S."/>
            <person name="Hori S."/>
            <person name="Arai W."/>
            <person name="Tsubouchi T."/>
            <person name="Morono Y."/>
            <person name="Uchiyama I."/>
            <person name="Ito T."/>
            <person name="Fujiyama A."/>
            <person name="Inagaki F."/>
            <person name="Takami H."/>
        </authorList>
    </citation>
    <scope>NUCLEOTIDE SEQUENCE</scope>
    <source>
        <strain evidence="4">Expedition CK06-06</strain>
    </source>
</reference>
<evidence type="ECO:0000256" key="2">
    <source>
        <dbReference type="ARBA" id="ARBA00022741"/>
    </source>
</evidence>
<keyword evidence="2" id="KW-0547">Nucleotide-binding</keyword>
<keyword evidence="1" id="KW-0813">Transport</keyword>
<feature type="non-terminal residue" evidence="4">
    <location>
        <position position="62"/>
    </location>
</feature>
<dbReference type="EMBL" id="BARW01031217">
    <property type="protein sequence ID" value="GAJ14223.1"/>
    <property type="molecule type" value="Genomic_DNA"/>
</dbReference>
<dbReference type="InterPro" id="IPR027417">
    <property type="entry name" value="P-loop_NTPase"/>
</dbReference>
<dbReference type="PANTHER" id="PTHR43776:SF8">
    <property type="entry name" value="ABC TRANSPORTER, ATP-BINDING PROTEIN"/>
    <property type="match status" value="1"/>
</dbReference>
<keyword evidence="3" id="KW-0067">ATP-binding</keyword>
<organism evidence="4">
    <name type="scientific">marine sediment metagenome</name>
    <dbReference type="NCBI Taxonomy" id="412755"/>
    <lineage>
        <taxon>unclassified sequences</taxon>
        <taxon>metagenomes</taxon>
        <taxon>ecological metagenomes</taxon>
    </lineage>
</organism>
<dbReference type="InterPro" id="IPR050319">
    <property type="entry name" value="ABC_transp_ATP-bind"/>
</dbReference>
<dbReference type="AlphaFoldDB" id="X1U9J7"/>
<dbReference type="Gene3D" id="3.40.50.300">
    <property type="entry name" value="P-loop containing nucleotide triphosphate hydrolases"/>
    <property type="match status" value="1"/>
</dbReference>
<dbReference type="GO" id="GO:0005524">
    <property type="term" value="F:ATP binding"/>
    <property type="evidence" value="ECO:0007669"/>
    <property type="project" value="UniProtKB-KW"/>
</dbReference>
<evidence type="ECO:0000313" key="4">
    <source>
        <dbReference type="EMBL" id="GAJ14223.1"/>
    </source>
</evidence>
<evidence type="ECO:0000256" key="3">
    <source>
        <dbReference type="ARBA" id="ARBA00022840"/>
    </source>
</evidence>
<dbReference type="PANTHER" id="PTHR43776">
    <property type="entry name" value="TRANSPORT ATP-BINDING PROTEIN"/>
    <property type="match status" value="1"/>
</dbReference>